<dbReference type="OrthoDB" id="9802525at2"/>
<feature type="domain" description="Glycosyltransferase subfamily 4-like N-terminal" evidence="2">
    <location>
        <begin position="15"/>
        <end position="172"/>
    </location>
</feature>
<dbReference type="InterPro" id="IPR001296">
    <property type="entry name" value="Glyco_trans_1"/>
</dbReference>
<dbReference type="Pfam" id="PF00534">
    <property type="entry name" value="Glycos_transf_1"/>
    <property type="match status" value="1"/>
</dbReference>
<dbReference type="PANTHER" id="PTHR45947:SF3">
    <property type="entry name" value="SULFOQUINOVOSYL TRANSFERASE SQD2"/>
    <property type="match status" value="1"/>
</dbReference>
<feature type="domain" description="Glycosyl transferase family 1" evidence="1">
    <location>
        <begin position="191"/>
        <end position="344"/>
    </location>
</feature>
<dbReference type="Proteomes" id="UP000220922">
    <property type="component" value="Unassembled WGS sequence"/>
</dbReference>
<dbReference type="SUPFAM" id="SSF53756">
    <property type="entry name" value="UDP-Glycosyltransferase/glycogen phosphorylase"/>
    <property type="match status" value="1"/>
</dbReference>
<name>A0A2H3LAV6_9CHLR</name>
<keyword evidence="4" id="KW-1185">Reference proteome</keyword>
<proteinExistence type="predicted"/>
<evidence type="ECO:0000259" key="1">
    <source>
        <dbReference type="Pfam" id="PF00534"/>
    </source>
</evidence>
<dbReference type="InterPro" id="IPR028098">
    <property type="entry name" value="Glyco_trans_4-like_N"/>
</dbReference>
<sequence length="370" mass="40488">MHVVQIYKDYPPVTGGIEHHLALLAEGLVARGHQVTVLISAPGLRPRSYEERGVRIIAVGRLATVASTPLSPALPQQLARLRPDLIHLHHPYPPGDLAILLAGRRTPFVVTYHSDIIRQRRLKLVVAPLVRRTLRNAARIVVGSPAYMHSSPWLAPIATHCRVVPYGLPLERFGQADQRLVTALQARYPGPLVLFVGRLRYYKGAEVLVRAMANVPGQAIFVGADATVRRANLIELARQLGVAERVHFVGAQDDEHLRAFYHAATVFVLPSLERSESFGLVQVEAQAAGLPIVCTELGTGTSYVTRHGETGIVVPPGDEQALARALRLLLANPTLAQAYGNVGRLRAAREFSLATMLDRVEAVYAEAIRR</sequence>
<dbReference type="PANTHER" id="PTHR45947">
    <property type="entry name" value="SULFOQUINOVOSYL TRANSFERASE SQD2"/>
    <property type="match status" value="1"/>
</dbReference>
<gene>
    <name evidence="3" type="ORF">A9Q02_09485</name>
</gene>
<dbReference type="AlphaFoldDB" id="A0A2H3LAV6"/>
<reference evidence="3 4" key="1">
    <citation type="submission" date="2016-05" db="EMBL/GenBank/DDBJ databases">
        <authorList>
            <person name="Lavstsen T."/>
            <person name="Jespersen J.S."/>
        </authorList>
    </citation>
    <scope>NUCLEOTIDE SEQUENCE [LARGE SCALE GENOMIC DNA]</scope>
    <source>
        <strain evidence="3 4">B7-9</strain>
    </source>
</reference>
<organism evidence="3 4">
    <name type="scientific">Candidatus Chloroploca asiatica</name>
    <dbReference type="NCBI Taxonomy" id="1506545"/>
    <lineage>
        <taxon>Bacteria</taxon>
        <taxon>Bacillati</taxon>
        <taxon>Chloroflexota</taxon>
        <taxon>Chloroflexia</taxon>
        <taxon>Chloroflexales</taxon>
        <taxon>Chloroflexineae</taxon>
        <taxon>Oscillochloridaceae</taxon>
        <taxon>Candidatus Chloroploca</taxon>
    </lineage>
</organism>
<keyword evidence="3" id="KW-0808">Transferase</keyword>
<accession>A0A2H3LAV6</accession>
<dbReference type="Gene3D" id="3.40.50.2000">
    <property type="entry name" value="Glycogen Phosphorylase B"/>
    <property type="match status" value="2"/>
</dbReference>
<comment type="caution">
    <text evidence="3">The sequence shown here is derived from an EMBL/GenBank/DDBJ whole genome shotgun (WGS) entry which is preliminary data.</text>
</comment>
<protein>
    <submittedName>
        <fullName evidence="3">Glycosyl transferase family 1</fullName>
    </submittedName>
</protein>
<evidence type="ECO:0000259" key="2">
    <source>
        <dbReference type="Pfam" id="PF13439"/>
    </source>
</evidence>
<dbReference type="EMBL" id="LYXE01000036">
    <property type="protein sequence ID" value="PDW00608.1"/>
    <property type="molecule type" value="Genomic_DNA"/>
</dbReference>
<dbReference type="GO" id="GO:0016757">
    <property type="term" value="F:glycosyltransferase activity"/>
    <property type="evidence" value="ECO:0007669"/>
    <property type="project" value="InterPro"/>
</dbReference>
<dbReference type="RefSeq" id="WP_097650941.1">
    <property type="nucleotide sequence ID" value="NZ_LYXE01000036.1"/>
</dbReference>
<dbReference type="Pfam" id="PF13439">
    <property type="entry name" value="Glyco_transf_4"/>
    <property type="match status" value="1"/>
</dbReference>
<evidence type="ECO:0000313" key="3">
    <source>
        <dbReference type="EMBL" id="PDW00608.1"/>
    </source>
</evidence>
<evidence type="ECO:0000313" key="4">
    <source>
        <dbReference type="Proteomes" id="UP000220922"/>
    </source>
</evidence>
<dbReference type="InterPro" id="IPR050194">
    <property type="entry name" value="Glycosyltransferase_grp1"/>
</dbReference>